<dbReference type="SUPFAM" id="SSF52540">
    <property type="entry name" value="P-loop containing nucleoside triphosphate hydrolases"/>
    <property type="match status" value="1"/>
</dbReference>
<keyword evidence="9" id="KW-1185">Reference proteome</keyword>
<keyword evidence="6" id="KW-1133">Transmembrane helix</keyword>
<accession>A0ABW2UFS3</accession>
<keyword evidence="3" id="KW-0547">Nucleotide-binding</keyword>
<evidence type="ECO:0000256" key="6">
    <source>
        <dbReference type="SAM" id="Phobius"/>
    </source>
</evidence>
<dbReference type="InterPro" id="IPR017911">
    <property type="entry name" value="MacB-like_ATP-bd"/>
</dbReference>
<dbReference type="InterPro" id="IPR027417">
    <property type="entry name" value="P-loop_NTPase"/>
</dbReference>
<evidence type="ECO:0000256" key="2">
    <source>
        <dbReference type="ARBA" id="ARBA00022448"/>
    </source>
</evidence>
<evidence type="ECO:0000313" key="8">
    <source>
        <dbReference type="EMBL" id="MFC7671163.1"/>
    </source>
</evidence>
<feature type="transmembrane region" description="Helical" evidence="6">
    <location>
        <begin position="44"/>
        <end position="63"/>
    </location>
</feature>
<evidence type="ECO:0000256" key="5">
    <source>
        <dbReference type="SAM" id="MobiDB-lite"/>
    </source>
</evidence>
<dbReference type="SMART" id="SM00382">
    <property type="entry name" value="AAA"/>
    <property type="match status" value="1"/>
</dbReference>
<dbReference type="Gene3D" id="3.40.50.300">
    <property type="entry name" value="P-loop containing nucleotide triphosphate hydrolases"/>
    <property type="match status" value="1"/>
</dbReference>
<feature type="domain" description="ABC transporter" evidence="7">
    <location>
        <begin position="479"/>
        <end position="719"/>
    </location>
</feature>
<gene>
    <name evidence="8" type="ORF">ACFQT0_30025</name>
</gene>
<proteinExistence type="inferred from homology"/>
<dbReference type="InterPro" id="IPR017871">
    <property type="entry name" value="ABC_transporter-like_CS"/>
</dbReference>
<dbReference type="CDD" id="cd03255">
    <property type="entry name" value="ABC_MJ0796_LolCDE_FtsE"/>
    <property type="match status" value="1"/>
</dbReference>
<feature type="region of interest" description="Disordered" evidence="5">
    <location>
        <begin position="1"/>
        <end position="25"/>
    </location>
</feature>
<dbReference type="PROSITE" id="PS50893">
    <property type="entry name" value="ABC_TRANSPORTER_2"/>
    <property type="match status" value="1"/>
</dbReference>
<dbReference type="Proteomes" id="UP001596513">
    <property type="component" value="Unassembled WGS sequence"/>
</dbReference>
<dbReference type="Pfam" id="PF00005">
    <property type="entry name" value="ABC_tran"/>
    <property type="match status" value="1"/>
</dbReference>
<comment type="caution">
    <text evidence="8">The sequence shown here is derived from an EMBL/GenBank/DDBJ whole genome shotgun (WGS) entry which is preliminary data.</text>
</comment>
<keyword evidence="2" id="KW-0813">Transport</keyword>
<dbReference type="RefSeq" id="WP_380207106.1">
    <property type="nucleotide sequence ID" value="NZ_JBHTEK010000006.1"/>
</dbReference>
<dbReference type="Gene3D" id="1.10.287.470">
    <property type="entry name" value="Helix hairpin bin"/>
    <property type="match status" value="1"/>
</dbReference>
<dbReference type="Pfam" id="PF25917">
    <property type="entry name" value="BSH_RND"/>
    <property type="match status" value="1"/>
</dbReference>
<evidence type="ECO:0000313" key="9">
    <source>
        <dbReference type="Proteomes" id="UP001596513"/>
    </source>
</evidence>
<dbReference type="Gene3D" id="2.40.50.100">
    <property type="match status" value="1"/>
</dbReference>
<evidence type="ECO:0000256" key="1">
    <source>
        <dbReference type="ARBA" id="ARBA00009477"/>
    </source>
</evidence>
<dbReference type="NCBIfam" id="TIGR01730">
    <property type="entry name" value="RND_mfp"/>
    <property type="match status" value="1"/>
</dbReference>
<evidence type="ECO:0000256" key="4">
    <source>
        <dbReference type="ARBA" id="ARBA00022840"/>
    </source>
</evidence>
<name>A0ABW2UFS3_9BACT</name>
<dbReference type="InterPro" id="IPR003593">
    <property type="entry name" value="AAA+_ATPase"/>
</dbReference>
<dbReference type="Pfam" id="PF25954">
    <property type="entry name" value="Beta-barrel_RND_2"/>
    <property type="match status" value="1"/>
</dbReference>
<reference evidence="9" key="1">
    <citation type="journal article" date="2019" name="Int. J. Syst. Evol. Microbiol.">
        <title>The Global Catalogue of Microorganisms (GCM) 10K type strain sequencing project: providing services to taxonomists for standard genome sequencing and annotation.</title>
        <authorList>
            <consortium name="The Broad Institute Genomics Platform"/>
            <consortium name="The Broad Institute Genome Sequencing Center for Infectious Disease"/>
            <person name="Wu L."/>
            <person name="Ma J."/>
        </authorList>
    </citation>
    <scope>NUCLEOTIDE SEQUENCE [LARGE SCALE GENOMIC DNA]</scope>
    <source>
        <strain evidence="9">JCM 19635</strain>
    </source>
</reference>
<dbReference type="Gene3D" id="2.40.30.170">
    <property type="match status" value="1"/>
</dbReference>
<dbReference type="PANTHER" id="PTHR24220:SF86">
    <property type="entry name" value="ABC TRANSPORTER ABCH.1"/>
    <property type="match status" value="1"/>
</dbReference>
<dbReference type="InterPro" id="IPR058625">
    <property type="entry name" value="MdtA-like_BSH"/>
</dbReference>
<dbReference type="InterPro" id="IPR006143">
    <property type="entry name" value="RND_pump_MFP"/>
</dbReference>
<comment type="similarity">
    <text evidence="1">Belongs to the membrane fusion protein (MFP) (TC 8.A.1) family.</text>
</comment>
<dbReference type="PANTHER" id="PTHR24220">
    <property type="entry name" value="IMPORT ATP-BINDING PROTEIN"/>
    <property type="match status" value="1"/>
</dbReference>
<dbReference type="InterPro" id="IPR015854">
    <property type="entry name" value="ABC_transpr_LolD-like"/>
</dbReference>
<keyword evidence="6" id="KW-0812">Transmembrane</keyword>
<dbReference type="InterPro" id="IPR058792">
    <property type="entry name" value="Beta-barrel_RND_2"/>
</dbReference>
<organism evidence="8 9">
    <name type="scientific">Hymenobacter humi</name>
    <dbReference type="NCBI Taxonomy" id="1411620"/>
    <lineage>
        <taxon>Bacteria</taxon>
        <taxon>Pseudomonadati</taxon>
        <taxon>Bacteroidota</taxon>
        <taxon>Cytophagia</taxon>
        <taxon>Cytophagales</taxon>
        <taxon>Hymenobacteraceae</taxon>
        <taxon>Hymenobacter</taxon>
    </lineage>
</organism>
<sequence length="721" mass="76153">MSAPAYPSPLVSPPPAAAPAAPAPVPAVAGTPAGPAPRQPRRKGWWLVLGLLVAAGAGVYFWLRPQAAAWAWYTTPVAVAPLERSVTATGPLTAVRTVAVGTQVSGVISAIYADFNSPVRKGQIVAELDKTILRAALGDASANLEKARVLTLQTQRDFVRAQALYAKSFIARTEYELARNAYQTAVASQHSAQTQQDRARINLGYATITAPITGVVVNRQVDVGQTVAASFNTPTLFTIATDLSQMQVEAAVDEADIGQVKVGQPASFTVDAYPGRTFRGEVRQVRLQPTILQSVVTYTVIIAVPNADRALLPGMTANLTIATARYPAAPTVPAGALSFTPPAEYFSKTGQPAPVRQTRTRGGATVWVVEGKELRPVQVRLGASDGLRTQVQGPLRAGRLVATGQDRGTPKPNSGSLLPAFSGVGPVAGAVRECKSAQLQPKLMPTTAPFVQPDLLAAEQPKGPASGSSSAPRGVRPLLSLRGITKIYQTGDVVVRALRGVDLDMPPGRLLAIMGASGSGKSTLMNILGCLDVPTSGQYWLQGQDVGQLSRDELASLRNRQLGFVFQGYNLLPGTSAYDNVELPLLYAGSMAVPERRERVRAALAAVGLAGREAALPHQLSGGQQQRVAIARALINDPVLILADEPTGNLDTRTSVEVMAILQRLNSERGITVVLVTHEKDIAAFADRIIIFRDGRIVSDAPVPDKHSAAEVLARLPPVES</sequence>
<dbReference type="InterPro" id="IPR003439">
    <property type="entry name" value="ABC_transporter-like_ATP-bd"/>
</dbReference>
<keyword evidence="4" id="KW-0067">ATP-binding</keyword>
<keyword evidence="6" id="KW-0472">Membrane</keyword>
<dbReference type="EMBL" id="JBHTEK010000006">
    <property type="protein sequence ID" value="MFC7671163.1"/>
    <property type="molecule type" value="Genomic_DNA"/>
</dbReference>
<protein>
    <submittedName>
        <fullName evidence="8">Efflux RND transporter periplasmic adaptor subunit</fullName>
    </submittedName>
</protein>
<evidence type="ECO:0000256" key="3">
    <source>
        <dbReference type="ARBA" id="ARBA00022741"/>
    </source>
</evidence>
<dbReference type="PROSITE" id="PS00211">
    <property type="entry name" value="ABC_TRANSPORTER_1"/>
    <property type="match status" value="1"/>
</dbReference>
<dbReference type="SUPFAM" id="SSF111369">
    <property type="entry name" value="HlyD-like secretion proteins"/>
    <property type="match status" value="1"/>
</dbReference>
<evidence type="ECO:0000259" key="7">
    <source>
        <dbReference type="PROSITE" id="PS50893"/>
    </source>
</evidence>